<feature type="transmembrane region" description="Helical" evidence="1">
    <location>
        <begin position="45"/>
        <end position="66"/>
    </location>
</feature>
<evidence type="ECO:0008006" key="4">
    <source>
        <dbReference type="Google" id="ProtNLM"/>
    </source>
</evidence>
<dbReference type="WBParaSite" id="MBELARI_LOCUS5903">
    <property type="protein sequence ID" value="MBELARI_LOCUS5903"/>
    <property type="gene ID" value="MBELARI_LOCUS5903"/>
</dbReference>
<feature type="transmembrane region" description="Helical" evidence="1">
    <location>
        <begin position="99"/>
        <end position="117"/>
    </location>
</feature>
<feature type="transmembrane region" description="Helical" evidence="1">
    <location>
        <begin position="180"/>
        <end position="202"/>
    </location>
</feature>
<keyword evidence="1" id="KW-1133">Transmembrane helix</keyword>
<name>A0AAF3FFT2_9BILA</name>
<organism evidence="2 3">
    <name type="scientific">Mesorhabditis belari</name>
    <dbReference type="NCBI Taxonomy" id="2138241"/>
    <lineage>
        <taxon>Eukaryota</taxon>
        <taxon>Metazoa</taxon>
        <taxon>Ecdysozoa</taxon>
        <taxon>Nematoda</taxon>
        <taxon>Chromadorea</taxon>
        <taxon>Rhabditida</taxon>
        <taxon>Rhabditina</taxon>
        <taxon>Rhabditomorpha</taxon>
        <taxon>Rhabditoidea</taxon>
        <taxon>Rhabditidae</taxon>
        <taxon>Mesorhabditinae</taxon>
        <taxon>Mesorhabditis</taxon>
    </lineage>
</organism>
<evidence type="ECO:0000256" key="1">
    <source>
        <dbReference type="SAM" id="Phobius"/>
    </source>
</evidence>
<dbReference type="Proteomes" id="UP000887575">
    <property type="component" value="Unassembled WGS sequence"/>
</dbReference>
<evidence type="ECO:0000313" key="2">
    <source>
        <dbReference type="Proteomes" id="UP000887575"/>
    </source>
</evidence>
<evidence type="ECO:0000313" key="3">
    <source>
        <dbReference type="WBParaSite" id="MBELARI_LOCUS5903"/>
    </source>
</evidence>
<keyword evidence="1" id="KW-0812">Transmembrane</keyword>
<keyword evidence="1" id="KW-0472">Membrane</keyword>
<proteinExistence type="predicted"/>
<keyword evidence="2" id="KW-1185">Reference proteome</keyword>
<accession>A0AAF3FFT2</accession>
<sequence length="220" mass="25014">MSAFYVYSHITIQWLEHAITIHRFFAVSFDGVYYKNVSRGHLLQCALLLILPGIPYFGAIITPLLVNMRGLCPVLCSKYCAVLQPDFGNIFDVLFTGSYYFFGSLCVIALLVDLIALRNIKMRMIQASQLGAASQQRSDIRFSIQMALTHGMKLCYWVLFFLSLKYQFFTKWVLGSQMNFNRLSTIVLSVENLLQGLLLIYFNRAAKVKTVSIEATTTQS</sequence>
<dbReference type="AlphaFoldDB" id="A0AAF3FFT2"/>
<feature type="transmembrane region" description="Helical" evidence="1">
    <location>
        <begin position="154"/>
        <end position="174"/>
    </location>
</feature>
<protein>
    <recommendedName>
        <fullName evidence="4">7TM GPCR serpentine receptor class x (Srx) domain-containing protein</fullName>
    </recommendedName>
</protein>
<reference evidence="3" key="1">
    <citation type="submission" date="2024-02" db="UniProtKB">
        <authorList>
            <consortium name="WormBaseParasite"/>
        </authorList>
    </citation>
    <scope>IDENTIFICATION</scope>
</reference>